<dbReference type="EMBL" id="JBHSAP010000018">
    <property type="protein sequence ID" value="MFC4078118.1"/>
    <property type="molecule type" value="Genomic_DNA"/>
</dbReference>
<dbReference type="Proteomes" id="UP001595843">
    <property type="component" value="Unassembled WGS sequence"/>
</dbReference>
<dbReference type="EC" id="3.5.1.-" evidence="1"/>
<comment type="caution">
    <text evidence="1">The sequence shown here is derived from an EMBL/GenBank/DDBJ whole genome shotgun (WGS) entry which is preliminary data.</text>
</comment>
<gene>
    <name evidence="1" type="ORF">ACFOUO_15060</name>
</gene>
<dbReference type="PANTHER" id="PTHR12993">
    <property type="entry name" value="N-ACETYLGLUCOSAMINYL-PHOSPHATIDYLINOSITOL DE-N-ACETYLASE-RELATED"/>
    <property type="match status" value="1"/>
</dbReference>
<dbReference type="RefSeq" id="WP_380705945.1">
    <property type="nucleotide sequence ID" value="NZ_JBHSAP010000018.1"/>
</dbReference>
<dbReference type="InterPro" id="IPR024078">
    <property type="entry name" value="LmbE-like_dom_sf"/>
</dbReference>
<keyword evidence="2" id="KW-1185">Reference proteome</keyword>
<dbReference type="SUPFAM" id="SSF102588">
    <property type="entry name" value="LmbE-like"/>
    <property type="match status" value="1"/>
</dbReference>
<proteinExistence type="predicted"/>
<sequence>MQTLLFAFAHPDDESFACGGTLARIHAEEKGRAILYCATRGEAGSPGSPPLCTKDELGDYRERELRRAATLLGIDEVFLRDFGDGQLSKIPLEQLTADLARLLDQVNPDAVITFPPHGISGHPDHRVIQAAVTKAVEASARAASIRLYRVVLPESANPVEGVHYTPVDEITHRVDVSPYRRVMMEALKAHQTQHASIAQVFPGVLKSQWEHLHRTEFFQSVHSWKSIPRGSLL</sequence>
<dbReference type="Pfam" id="PF02585">
    <property type="entry name" value="PIG-L"/>
    <property type="match status" value="1"/>
</dbReference>
<organism evidence="1 2">
    <name type="scientific">Salinithrix halophila</name>
    <dbReference type="NCBI Taxonomy" id="1485204"/>
    <lineage>
        <taxon>Bacteria</taxon>
        <taxon>Bacillati</taxon>
        <taxon>Bacillota</taxon>
        <taxon>Bacilli</taxon>
        <taxon>Bacillales</taxon>
        <taxon>Thermoactinomycetaceae</taxon>
        <taxon>Salinithrix</taxon>
    </lineage>
</organism>
<name>A0ABV8JHC5_9BACL</name>
<evidence type="ECO:0000313" key="1">
    <source>
        <dbReference type="EMBL" id="MFC4078118.1"/>
    </source>
</evidence>
<dbReference type="InterPro" id="IPR003737">
    <property type="entry name" value="GlcNAc_PI_deacetylase-related"/>
</dbReference>
<reference evidence="2" key="1">
    <citation type="journal article" date="2019" name="Int. J. Syst. Evol. Microbiol.">
        <title>The Global Catalogue of Microorganisms (GCM) 10K type strain sequencing project: providing services to taxonomists for standard genome sequencing and annotation.</title>
        <authorList>
            <consortium name="The Broad Institute Genomics Platform"/>
            <consortium name="The Broad Institute Genome Sequencing Center for Infectious Disease"/>
            <person name="Wu L."/>
            <person name="Ma J."/>
        </authorList>
    </citation>
    <scope>NUCLEOTIDE SEQUENCE [LARGE SCALE GENOMIC DNA]</scope>
    <source>
        <strain evidence="2">IBRC-M 10813</strain>
    </source>
</reference>
<keyword evidence="1" id="KW-0378">Hydrolase</keyword>
<dbReference type="GO" id="GO:0016787">
    <property type="term" value="F:hydrolase activity"/>
    <property type="evidence" value="ECO:0007669"/>
    <property type="project" value="UniProtKB-KW"/>
</dbReference>
<dbReference type="Gene3D" id="3.40.50.10320">
    <property type="entry name" value="LmbE-like"/>
    <property type="match status" value="1"/>
</dbReference>
<evidence type="ECO:0000313" key="2">
    <source>
        <dbReference type="Proteomes" id="UP001595843"/>
    </source>
</evidence>
<protein>
    <submittedName>
        <fullName evidence="1">PIG-L deacetylase family protein</fullName>
        <ecNumber evidence="1">3.5.1.-</ecNumber>
    </submittedName>
</protein>
<accession>A0ABV8JHC5</accession>
<dbReference type="PANTHER" id="PTHR12993:SF11">
    <property type="entry name" value="N-ACETYLGLUCOSAMINYL-PHOSPHATIDYLINOSITOL DE-N-ACETYLASE"/>
    <property type="match status" value="1"/>
</dbReference>